<dbReference type="RefSeq" id="WP_152755913.1">
    <property type="nucleotide sequence ID" value="NZ_WHLY01000001.1"/>
</dbReference>
<dbReference type="Pfam" id="PF20181">
    <property type="entry name" value="DUF6544"/>
    <property type="match status" value="1"/>
</dbReference>
<sequence>MARILFSTLMLIHGLIHLFGFARQWNLAEVSLLNGKSLIPVSEATARTLGAAWFVAYVLFMLASLGYYRRHTWWMPTTLVALILSQALIFFYWPDAKAGTLVNILIALALASSYAKERFGRQIDSEIKNILPSSETQEQVIYARRLTGLPIPVQLWLTESGVVGSREVATARLLQEGEMRLSPEGRRVPIKAEQFIRVDEPGFVWKANLRMFSFLPVVARDKYIDGKGHMLVKAFSMFPFVSARGPKIDQGSLLRFLGEICWVPSAALGSYIRWEAVDDNCAKATMTYGGISASAIFCFDERHRLVSVSANRYMGGGEDSQLTPWVVTCQNWQVMQGVKIPVQGYVTWELPTGDFKAYDWEITDITYASPAFHQPEIKTENDTRIPLHQTAQLEKTIH</sequence>
<dbReference type="Proteomes" id="UP000479293">
    <property type="component" value="Unassembled WGS sequence"/>
</dbReference>
<organism evidence="2 3">
    <name type="scientific">Salmonirosea aquatica</name>
    <dbReference type="NCBI Taxonomy" id="2654236"/>
    <lineage>
        <taxon>Bacteria</taxon>
        <taxon>Pseudomonadati</taxon>
        <taxon>Bacteroidota</taxon>
        <taxon>Cytophagia</taxon>
        <taxon>Cytophagales</taxon>
        <taxon>Spirosomataceae</taxon>
        <taxon>Salmonirosea</taxon>
    </lineage>
</organism>
<dbReference type="AlphaFoldDB" id="A0A7C9FY08"/>
<keyword evidence="1" id="KW-1133">Transmembrane helix</keyword>
<name>A0A7C9FY08_9BACT</name>
<dbReference type="InterPro" id="IPR046674">
    <property type="entry name" value="DUF6544"/>
</dbReference>
<accession>A0A7C9FY08</accession>
<keyword evidence="3" id="KW-1185">Reference proteome</keyword>
<comment type="caution">
    <text evidence="2">The sequence shown here is derived from an EMBL/GenBank/DDBJ whole genome shotgun (WGS) entry which is preliminary data.</text>
</comment>
<reference evidence="2 3" key="1">
    <citation type="submission" date="2019-10" db="EMBL/GenBank/DDBJ databases">
        <title>Draft Genome Sequence of Cytophagaceae sp. SJW1-29.</title>
        <authorList>
            <person name="Choi A."/>
        </authorList>
    </citation>
    <scope>NUCLEOTIDE SEQUENCE [LARGE SCALE GENOMIC DNA]</scope>
    <source>
        <strain evidence="2 3">SJW1-29</strain>
    </source>
</reference>
<evidence type="ECO:0000313" key="2">
    <source>
        <dbReference type="EMBL" id="MPR31868.1"/>
    </source>
</evidence>
<evidence type="ECO:0000256" key="1">
    <source>
        <dbReference type="SAM" id="Phobius"/>
    </source>
</evidence>
<protein>
    <submittedName>
        <fullName evidence="2">Uncharacterized protein</fullName>
    </submittedName>
</protein>
<keyword evidence="1" id="KW-0812">Transmembrane</keyword>
<feature type="transmembrane region" description="Helical" evidence="1">
    <location>
        <begin position="98"/>
        <end position="115"/>
    </location>
</feature>
<keyword evidence="1" id="KW-0472">Membrane</keyword>
<feature type="transmembrane region" description="Helical" evidence="1">
    <location>
        <begin position="48"/>
        <end position="68"/>
    </location>
</feature>
<evidence type="ECO:0000313" key="3">
    <source>
        <dbReference type="Proteomes" id="UP000479293"/>
    </source>
</evidence>
<gene>
    <name evidence="2" type="ORF">GBK04_00515</name>
</gene>
<proteinExistence type="predicted"/>
<dbReference type="EMBL" id="WHLY01000001">
    <property type="protein sequence ID" value="MPR31868.1"/>
    <property type="molecule type" value="Genomic_DNA"/>
</dbReference>
<feature type="transmembrane region" description="Helical" evidence="1">
    <location>
        <begin position="73"/>
        <end position="92"/>
    </location>
</feature>